<keyword evidence="1" id="KW-1133">Transmembrane helix</keyword>
<dbReference type="RefSeq" id="WP_159764434.1">
    <property type="nucleotide sequence ID" value="NZ_WUUT01000004.1"/>
</dbReference>
<dbReference type="OrthoDB" id="275534at2157"/>
<comment type="caution">
    <text evidence="2">The sequence shown here is derived from an EMBL/GenBank/DDBJ whole genome shotgun (WGS) entry which is preliminary data.</text>
</comment>
<evidence type="ECO:0000313" key="3">
    <source>
        <dbReference type="Proteomes" id="UP000466535"/>
    </source>
</evidence>
<feature type="transmembrane region" description="Helical" evidence="1">
    <location>
        <begin position="78"/>
        <end position="98"/>
    </location>
</feature>
<accession>A0A6B0T9R6</accession>
<reference evidence="2 3" key="1">
    <citation type="submission" date="2019-12" db="EMBL/GenBank/DDBJ databases">
        <title>Isolation and characterization of three novel carbon monoxide-oxidizing members of Halobacteria from salione crusts and soils.</title>
        <authorList>
            <person name="Myers M.R."/>
            <person name="King G.M."/>
        </authorList>
    </citation>
    <scope>NUCLEOTIDE SEQUENCE [LARGE SCALE GENOMIC DNA]</scope>
    <source>
        <strain evidence="2 3">WSH3</strain>
    </source>
</reference>
<evidence type="ECO:0000256" key="1">
    <source>
        <dbReference type="SAM" id="Phobius"/>
    </source>
</evidence>
<name>A0A6B0T9R6_9EURY</name>
<keyword evidence="1" id="KW-0472">Membrane</keyword>
<dbReference type="Pfam" id="PF26064">
    <property type="entry name" value="DUF8023"/>
    <property type="match status" value="1"/>
</dbReference>
<sequence>MTQFELDLETFVIFPLFALGTASTLGLVAADWLPVISLGDVFVEVSGIQWTIGRLLSVGALGAVILNRDDPLDFDAWGVLEVWVLYVTVGLIIAPPFFPVFEGWITETPAAFVSFTIQSIGFALITYVN</sequence>
<feature type="transmembrane region" description="Helical" evidence="1">
    <location>
        <begin position="110"/>
        <end position="128"/>
    </location>
</feature>
<dbReference type="EMBL" id="WUUT01000004">
    <property type="protein sequence ID" value="MXR52313.1"/>
    <property type="molecule type" value="Genomic_DNA"/>
</dbReference>
<keyword evidence="1" id="KW-0812">Transmembrane</keyword>
<gene>
    <name evidence="2" type="ORF">GRX03_11955</name>
</gene>
<dbReference type="AlphaFoldDB" id="A0A6B0T9R6"/>
<evidence type="ECO:0000313" key="2">
    <source>
        <dbReference type="EMBL" id="MXR52313.1"/>
    </source>
</evidence>
<dbReference type="InterPro" id="IPR058336">
    <property type="entry name" value="VP3-like_halobact-type"/>
</dbReference>
<feature type="transmembrane region" description="Helical" evidence="1">
    <location>
        <begin position="47"/>
        <end position="66"/>
    </location>
</feature>
<protein>
    <submittedName>
        <fullName evidence="2">Uncharacterized protein</fullName>
    </submittedName>
</protein>
<dbReference type="Proteomes" id="UP000466535">
    <property type="component" value="Unassembled WGS sequence"/>
</dbReference>
<keyword evidence="3" id="KW-1185">Reference proteome</keyword>
<feature type="transmembrane region" description="Helical" evidence="1">
    <location>
        <begin position="12"/>
        <end position="35"/>
    </location>
</feature>
<organism evidence="2 3">
    <name type="scientific">Halovenus carboxidivorans</name>
    <dbReference type="NCBI Taxonomy" id="2692199"/>
    <lineage>
        <taxon>Archaea</taxon>
        <taxon>Methanobacteriati</taxon>
        <taxon>Methanobacteriota</taxon>
        <taxon>Stenosarchaea group</taxon>
        <taxon>Halobacteria</taxon>
        <taxon>Halobacteriales</taxon>
        <taxon>Haloarculaceae</taxon>
        <taxon>Halovenus</taxon>
    </lineage>
</organism>
<proteinExistence type="predicted"/>